<feature type="chain" id="PRO_5035681829" description="Saposin A-type domain-containing protein" evidence="6">
    <location>
        <begin position="21"/>
        <end position="245"/>
    </location>
</feature>
<accession>A0A811LBT1</accession>
<keyword evidence="8" id="KW-1185">Reference proteome</keyword>
<evidence type="ECO:0000256" key="2">
    <source>
        <dbReference type="ARBA" id="ARBA00005679"/>
    </source>
</evidence>
<evidence type="ECO:0000256" key="5">
    <source>
        <dbReference type="ARBA" id="ARBA00023180"/>
    </source>
</evidence>
<organism evidence="7 8">
    <name type="scientific">Bursaphelenchus okinawaensis</name>
    <dbReference type="NCBI Taxonomy" id="465554"/>
    <lineage>
        <taxon>Eukaryota</taxon>
        <taxon>Metazoa</taxon>
        <taxon>Ecdysozoa</taxon>
        <taxon>Nematoda</taxon>
        <taxon>Chromadorea</taxon>
        <taxon>Rhabditida</taxon>
        <taxon>Tylenchina</taxon>
        <taxon>Tylenchomorpha</taxon>
        <taxon>Aphelenchoidea</taxon>
        <taxon>Aphelenchoididae</taxon>
        <taxon>Bursaphelenchus</taxon>
    </lineage>
</organism>
<evidence type="ECO:0000313" key="7">
    <source>
        <dbReference type="EMBL" id="CAD5225598.1"/>
    </source>
</evidence>
<name>A0A811LBT1_9BILA</name>
<feature type="signal peptide" evidence="6">
    <location>
        <begin position="1"/>
        <end position="20"/>
    </location>
</feature>
<dbReference type="Pfam" id="PF03227">
    <property type="entry name" value="GILT"/>
    <property type="match status" value="1"/>
</dbReference>
<dbReference type="AlphaFoldDB" id="A0A811LBT1"/>
<dbReference type="Proteomes" id="UP000614601">
    <property type="component" value="Unassembled WGS sequence"/>
</dbReference>
<keyword evidence="3" id="KW-0964">Secreted</keyword>
<dbReference type="GO" id="GO:0005576">
    <property type="term" value="C:extracellular region"/>
    <property type="evidence" value="ECO:0007669"/>
    <property type="project" value="UniProtKB-SubCell"/>
</dbReference>
<dbReference type="OrthoDB" id="958254at2759"/>
<dbReference type="InterPro" id="IPR004911">
    <property type="entry name" value="Interferon-induced_GILT"/>
</dbReference>
<evidence type="ECO:0000256" key="1">
    <source>
        <dbReference type="ARBA" id="ARBA00004613"/>
    </source>
</evidence>
<proteinExistence type="inferred from homology"/>
<protein>
    <recommendedName>
        <fullName evidence="9">Saposin A-type domain-containing protein</fullName>
    </recommendedName>
</protein>
<dbReference type="GO" id="GO:0016671">
    <property type="term" value="F:oxidoreductase activity, acting on a sulfur group of donors, disulfide as acceptor"/>
    <property type="evidence" value="ECO:0007669"/>
    <property type="project" value="InterPro"/>
</dbReference>
<evidence type="ECO:0008006" key="9">
    <source>
        <dbReference type="Google" id="ProtNLM"/>
    </source>
</evidence>
<dbReference type="PANTHER" id="PTHR13234:SF8">
    <property type="entry name" value="GAMMA-INTERFERON-INDUCIBLE LYSOSOMAL THIOL REDUCTASE"/>
    <property type="match status" value="1"/>
</dbReference>
<evidence type="ECO:0000256" key="6">
    <source>
        <dbReference type="SAM" id="SignalP"/>
    </source>
</evidence>
<comment type="caution">
    <text evidence="7">The sequence shown here is derived from an EMBL/GenBank/DDBJ whole genome shotgun (WGS) entry which is preliminary data.</text>
</comment>
<comment type="subcellular location">
    <subcellularLocation>
        <location evidence="1">Secreted</location>
    </subcellularLocation>
</comment>
<evidence type="ECO:0000256" key="4">
    <source>
        <dbReference type="ARBA" id="ARBA00022729"/>
    </source>
</evidence>
<evidence type="ECO:0000313" key="8">
    <source>
        <dbReference type="Proteomes" id="UP000614601"/>
    </source>
</evidence>
<gene>
    <name evidence="7" type="ORF">BOKJ2_LOCUS11658</name>
</gene>
<dbReference type="Proteomes" id="UP000783686">
    <property type="component" value="Unassembled WGS sequence"/>
</dbReference>
<dbReference type="PANTHER" id="PTHR13234">
    <property type="entry name" value="GAMMA-INTERFERON INDUCIBLE LYSOSOMAL THIOL REDUCTASE GILT"/>
    <property type="match status" value="1"/>
</dbReference>
<keyword evidence="5" id="KW-0325">Glycoprotein</keyword>
<comment type="similarity">
    <text evidence="2">Belongs to the GILT family.</text>
</comment>
<evidence type="ECO:0000256" key="3">
    <source>
        <dbReference type="ARBA" id="ARBA00022525"/>
    </source>
</evidence>
<dbReference type="EMBL" id="CAJFCW020000005">
    <property type="protein sequence ID" value="CAG9121114.1"/>
    <property type="molecule type" value="Genomic_DNA"/>
</dbReference>
<sequence>MNFYTAAITAVCLLPFVCYAQDGPTIACEDVPPVFWCKNKNISELCNVTDKCNTYFKKSNEKKILLTVLYEILCQSCAQVISGPLKEVYETRKDQVDIELVPFGNARYNEDGSLSCQHGVEECNGNRYEACAINFIEDYFPFIACVEGNIESFDFEATAKKCYADLKTPDDVVKQIEECYNGQLGHDLIKANSERSVSAEGIKYDFVPWIFINNVSSSRFSLNSMFDNNLLTFIDEWHVKGELTL</sequence>
<keyword evidence="4 6" id="KW-0732">Signal</keyword>
<dbReference type="EMBL" id="CAJFDH010000005">
    <property type="protein sequence ID" value="CAD5225598.1"/>
    <property type="molecule type" value="Genomic_DNA"/>
</dbReference>
<reference evidence="7" key="1">
    <citation type="submission" date="2020-09" db="EMBL/GenBank/DDBJ databases">
        <authorList>
            <person name="Kikuchi T."/>
        </authorList>
    </citation>
    <scope>NUCLEOTIDE SEQUENCE</scope>
    <source>
        <strain evidence="7">SH1</strain>
    </source>
</reference>